<dbReference type="EMBL" id="AMBO01000330">
    <property type="protein sequence ID" value="EKD00966.1"/>
    <property type="molecule type" value="Genomic_DNA"/>
</dbReference>
<comment type="caution">
    <text evidence="1">The sequence shown here is derived from an EMBL/GenBank/DDBJ whole genome shotgun (WGS) entry which is preliminary data.</text>
</comment>
<dbReference type="InParanoid" id="K1VJN2"/>
<organism evidence="1 2">
    <name type="scientific">Trichosporon asahii var. asahii (strain CBS 8904)</name>
    <name type="common">Yeast</name>
    <dbReference type="NCBI Taxonomy" id="1220162"/>
    <lineage>
        <taxon>Eukaryota</taxon>
        <taxon>Fungi</taxon>
        <taxon>Dikarya</taxon>
        <taxon>Basidiomycota</taxon>
        <taxon>Agaricomycotina</taxon>
        <taxon>Tremellomycetes</taxon>
        <taxon>Trichosporonales</taxon>
        <taxon>Trichosporonaceae</taxon>
        <taxon>Trichosporon</taxon>
    </lineage>
</organism>
<keyword evidence="2" id="KW-1185">Reference proteome</keyword>
<gene>
    <name evidence="1" type="ORF">A1Q2_04733</name>
</gene>
<dbReference type="Proteomes" id="UP000006757">
    <property type="component" value="Unassembled WGS sequence"/>
</dbReference>
<protein>
    <submittedName>
        <fullName evidence="1">Uncharacterized protein</fullName>
    </submittedName>
</protein>
<name>K1VJN2_TRIAC</name>
<evidence type="ECO:0000313" key="1">
    <source>
        <dbReference type="EMBL" id="EKD00966.1"/>
    </source>
</evidence>
<reference evidence="1 2" key="1">
    <citation type="journal article" date="2012" name="Eukaryot. Cell">
        <title>Genome sequence of the Trichosporon asahii environmental strain CBS 8904.</title>
        <authorList>
            <person name="Yang R.Y."/>
            <person name="Li H.T."/>
            <person name="Zhu H."/>
            <person name="Zhou G.P."/>
            <person name="Wang M."/>
            <person name="Wang L."/>
        </authorList>
    </citation>
    <scope>NUCLEOTIDE SEQUENCE [LARGE SCALE GENOMIC DNA]</scope>
    <source>
        <strain evidence="1 2">CBS 8904</strain>
    </source>
</reference>
<evidence type="ECO:0000313" key="2">
    <source>
        <dbReference type="Proteomes" id="UP000006757"/>
    </source>
</evidence>
<accession>K1VJN2</accession>
<proteinExistence type="predicted"/>
<sequence length="279" mass="32193">MSPLQGYRTPWNEYPDWLGRYDFAVKVSPYSGPGWTHVERVGNGPLSRVVRYQGPPVGGVLSRLWRAIRPGPVFFTSFLYDDGGEHEVPRAALTNGFRQLVGDWHDLRRLALSVYVAWDLAPFQGPEGQRVPSRAEVAELEMAFYEDLLDMSKRYAKIAARLHWEAEFWGQYLAHLSDCEDAGRLPPPFSRFPGQIKNSVSERFRYRLRMWRDGRTIDDYIFRAAQGLYEREDTPELTDLKESLRDLRFKILEAKGYPEGGAKLDLLDPGRYRPPPARL</sequence>
<dbReference type="HOGENOM" id="CLU_934426_0_0_1"/>
<dbReference type="AlphaFoldDB" id="K1VJN2"/>